<dbReference type="Ensembl" id="ENSENLT00000012087.1">
    <property type="protein sequence ID" value="ENSENLP00000011583.1"/>
    <property type="gene ID" value="ENSENLG00000005591.1"/>
</dbReference>
<evidence type="ECO:0000313" key="6">
    <source>
        <dbReference type="Proteomes" id="UP000472264"/>
    </source>
</evidence>
<evidence type="ECO:0000256" key="1">
    <source>
        <dbReference type="ARBA" id="ARBA00022679"/>
    </source>
</evidence>
<organism evidence="5 6">
    <name type="scientific">Echeneis naucrates</name>
    <name type="common">Live sharksucker</name>
    <dbReference type="NCBI Taxonomy" id="173247"/>
    <lineage>
        <taxon>Eukaryota</taxon>
        <taxon>Metazoa</taxon>
        <taxon>Chordata</taxon>
        <taxon>Craniata</taxon>
        <taxon>Vertebrata</taxon>
        <taxon>Euteleostomi</taxon>
        <taxon>Actinopterygii</taxon>
        <taxon>Neopterygii</taxon>
        <taxon>Teleostei</taxon>
        <taxon>Neoteleostei</taxon>
        <taxon>Acanthomorphata</taxon>
        <taxon>Carangaria</taxon>
        <taxon>Carangiformes</taxon>
        <taxon>Echeneidae</taxon>
        <taxon>Echeneis</taxon>
    </lineage>
</organism>
<keyword evidence="1" id="KW-0808">Transferase</keyword>
<dbReference type="GO" id="GO:0004842">
    <property type="term" value="F:ubiquitin-protein transferase activity"/>
    <property type="evidence" value="ECO:0007669"/>
    <property type="project" value="InterPro"/>
</dbReference>
<reference evidence="5" key="3">
    <citation type="submission" date="2025-09" db="UniProtKB">
        <authorList>
            <consortium name="Ensembl"/>
        </authorList>
    </citation>
    <scope>IDENTIFICATION</scope>
</reference>
<dbReference type="InParanoid" id="A0A665TWT7"/>
<reference evidence="5" key="1">
    <citation type="submission" date="2021-04" db="EMBL/GenBank/DDBJ databases">
        <authorList>
            <consortium name="Wellcome Sanger Institute Data Sharing"/>
        </authorList>
    </citation>
    <scope>NUCLEOTIDE SEQUENCE [LARGE SCALE GENOMIC DNA]</scope>
</reference>
<dbReference type="InterPro" id="IPR000569">
    <property type="entry name" value="HECT_dom"/>
</dbReference>
<proteinExistence type="predicted"/>
<sequence length="59" mass="6725">MDKVQMQVTFLPVQSSSIDHHRPEALTCYNMLQLPAYSAKDVMRDQLLEALKPDKGFST</sequence>
<name>A0A665TWT7_ECHNA</name>
<dbReference type="Gene3D" id="3.30.2410.10">
    <property type="entry name" value="Hect, E3 ligase catalytic domain"/>
    <property type="match status" value="1"/>
</dbReference>
<dbReference type="OMA" id="TCHNILA"/>
<feature type="domain" description="HECT" evidence="4">
    <location>
        <begin position="19"/>
        <end position="59"/>
    </location>
</feature>
<dbReference type="PROSITE" id="PS50237">
    <property type="entry name" value="HECT"/>
    <property type="match status" value="1"/>
</dbReference>
<evidence type="ECO:0000256" key="2">
    <source>
        <dbReference type="ARBA" id="ARBA00022786"/>
    </source>
</evidence>
<protein>
    <recommendedName>
        <fullName evidence="4">HECT domain-containing protein</fullName>
    </recommendedName>
</protein>
<dbReference type="InterPro" id="IPR035983">
    <property type="entry name" value="Hect_E3_ubiquitin_ligase"/>
</dbReference>
<accession>A0A665TWT7</accession>
<evidence type="ECO:0000256" key="3">
    <source>
        <dbReference type="PROSITE-ProRule" id="PRU00104"/>
    </source>
</evidence>
<evidence type="ECO:0000313" key="5">
    <source>
        <dbReference type="Ensembl" id="ENSENLP00000011583.1"/>
    </source>
</evidence>
<dbReference type="SUPFAM" id="SSF56204">
    <property type="entry name" value="Hect, E3 ligase catalytic domain"/>
    <property type="match status" value="1"/>
</dbReference>
<dbReference type="AlphaFoldDB" id="A0A665TWT7"/>
<keyword evidence="2 3" id="KW-0833">Ubl conjugation pathway</keyword>
<evidence type="ECO:0000259" key="4">
    <source>
        <dbReference type="PROSITE" id="PS50237"/>
    </source>
</evidence>
<reference evidence="5" key="2">
    <citation type="submission" date="2025-08" db="UniProtKB">
        <authorList>
            <consortium name="Ensembl"/>
        </authorList>
    </citation>
    <scope>IDENTIFICATION</scope>
</reference>
<keyword evidence="6" id="KW-1185">Reference proteome</keyword>
<dbReference type="Pfam" id="PF00632">
    <property type="entry name" value="HECT"/>
    <property type="match status" value="1"/>
</dbReference>
<dbReference type="Proteomes" id="UP000472264">
    <property type="component" value="Chromosome 16"/>
</dbReference>
<feature type="active site" description="Glycyl thioester intermediate" evidence="3">
    <location>
        <position position="28"/>
    </location>
</feature>